<name>A0A4Q7PAU1_9BACT</name>
<dbReference type="InterPro" id="IPR036873">
    <property type="entry name" value="Rhodanese-like_dom_sf"/>
</dbReference>
<organism evidence="2 3">
    <name type="scientific">Cecembia calidifontis</name>
    <dbReference type="NCBI Taxonomy" id="1187080"/>
    <lineage>
        <taxon>Bacteria</taxon>
        <taxon>Pseudomonadati</taxon>
        <taxon>Bacteroidota</taxon>
        <taxon>Cytophagia</taxon>
        <taxon>Cytophagales</taxon>
        <taxon>Cyclobacteriaceae</taxon>
        <taxon>Cecembia</taxon>
    </lineage>
</organism>
<dbReference type="Pfam" id="PF00581">
    <property type="entry name" value="Rhodanese"/>
    <property type="match status" value="1"/>
</dbReference>
<dbReference type="GO" id="GO:0016740">
    <property type="term" value="F:transferase activity"/>
    <property type="evidence" value="ECO:0007669"/>
    <property type="project" value="UniProtKB-KW"/>
</dbReference>
<evidence type="ECO:0000313" key="2">
    <source>
        <dbReference type="EMBL" id="RZS97305.1"/>
    </source>
</evidence>
<dbReference type="SUPFAM" id="SSF52821">
    <property type="entry name" value="Rhodanese/Cell cycle control phosphatase"/>
    <property type="match status" value="1"/>
</dbReference>
<dbReference type="InterPro" id="IPR001763">
    <property type="entry name" value="Rhodanese-like_dom"/>
</dbReference>
<dbReference type="RefSeq" id="WP_130276147.1">
    <property type="nucleotide sequence ID" value="NZ_SGXG01000001.1"/>
</dbReference>
<reference evidence="2 3" key="1">
    <citation type="submission" date="2019-02" db="EMBL/GenBank/DDBJ databases">
        <title>Genomic Encyclopedia of Archaeal and Bacterial Type Strains, Phase II (KMG-II): from individual species to whole genera.</title>
        <authorList>
            <person name="Goeker M."/>
        </authorList>
    </citation>
    <scope>NUCLEOTIDE SEQUENCE [LARGE SCALE GENOMIC DNA]</scope>
    <source>
        <strain evidence="2 3">DSM 21411</strain>
    </source>
</reference>
<dbReference type="InterPro" id="IPR050229">
    <property type="entry name" value="GlpE_sulfurtransferase"/>
</dbReference>
<keyword evidence="2" id="KW-0808">Transferase</keyword>
<feature type="domain" description="Rhodanese" evidence="1">
    <location>
        <begin position="15"/>
        <end position="100"/>
    </location>
</feature>
<comment type="caution">
    <text evidence="2">The sequence shown here is derived from an EMBL/GenBank/DDBJ whole genome shotgun (WGS) entry which is preliminary data.</text>
</comment>
<protein>
    <submittedName>
        <fullName evidence="2">Rhodanese-related sulfurtransferase</fullName>
    </submittedName>
</protein>
<dbReference type="PANTHER" id="PTHR43031:SF17">
    <property type="entry name" value="SULFURTRANSFERASE YTWF-RELATED"/>
    <property type="match status" value="1"/>
</dbReference>
<dbReference type="CDD" id="cd00158">
    <property type="entry name" value="RHOD"/>
    <property type="match status" value="1"/>
</dbReference>
<keyword evidence="3" id="KW-1185">Reference proteome</keyword>
<dbReference type="Gene3D" id="3.40.250.10">
    <property type="entry name" value="Rhodanese-like domain"/>
    <property type="match status" value="1"/>
</dbReference>
<evidence type="ECO:0000259" key="1">
    <source>
        <dbReference type="PROSITE" id="PS50206"/>
    </source>
</evidence>
<dbReference type="SMART" id="SM00450">
    <property type="entry name" value="RHOD"/>
    <property type="match status" value="1"/>
</dbReference>
<sequence length="102" mass="11933">MEDITVSELREKLENKEDFLFIDVREEWEYEEDNLGAKNIPLGQLPYELDELEAYKDKEIVVQCRSGARSGNAKKFLETKGFTKVRNLLGGILAYRQMEEEE</sequence>
<dbReference type="EMBL" id="SGXG01000001">
    <property type="protein sequence ID" value="RZS97305.1"/>
    <property type="molecule type" value="Genomic_DNA"/>
</dbReference>
<dbReference type="PROSITE" id="PS50206">
    <property type="entry name" value="RHODANESE_3"/>
    <property type="match status" value="1"/>
</dbReference>
<dbReference type="AlphaFoldDB" id="A0A4Q7PAU1"/>
<evidence type="ECO:0000313" key="3">
    <source>
        <dbReference type="Proteomes" id="UP000292209"/>
    </source>
</evidence>
<dbReference type="PANTHER" id="PTHR43031">
    <property type="entry name" value="FAD-DEPENDENT OXIDOREDUCTASE"/>
    <property type="match status" value="1"/>
</dbReference>
<dbReference type="OrthoDB" id="9808735at2"/>
<dbReference type="Proteomes" id="UP000292209">
    <property type="component" value="Unassembled WGS sequence"/>
</dbReference>
<gene>
    <name evidence="2" type="ORF">BC751_2911</name>
</gene>
<accession>A0A4Q7PAU1</accession>
<proteinExistence type="predicted"/>